<feature type="binding site" evidence="5">
    <location>
        <position position="217"/>
    </location>
    <ligand>
        <name>Zn(2+)</name>
        <dbReference type="ChEBI" id="CHEBI:29105"/>
    </ligand>
</feature>
<dbReference type="GO" id="GO:0032259">
    <property type="term" value="P:methylation"/>
    <property type="evidence" value="ECO:0007669"/>
    <property type="project" value="UniProtKB-KW"/>
</dbReference>
<dbReference type="InterPro" id="IPR051486">
    <property type="entry name" value="Hcy_S-methyltransferase"/>
</dbReference>
<name>A0A0L0HIB2_SPIPD</name>
<dbReference type="OrthoDB" id="261426at2759"/>
<evidence type="ECO:0000256" key="3">
    <source>
        <dbReference type="ARBA" id="ARBA00022723"/>
    </source>
</evidence>
<sequence length="240" mass="26063">MQRSIQLAVDARKEYLASLPHPRIKPLIIAASLGSYGAYLADGSEYTGSYPPHVTVDVISSFHSQKARILVNQPGIDILAFETVPCLMEAQAIAHACKTDPLLSQTPAWVTFSCRGDMKGEVCHGENLTDCVAALLDVPSIVAVGINCTDPVACETLVKIVAHIAKGLTIICYANSGEEWDGEKKRWIKRGERGDPGWYADLAVKWAEAGARVIGGCCRTGPQHIRELANRLRSRAERVP</sequence>
<dbReference type="Gene3D" id="3.20.20.330">
    <property type="entry name" value="Homocysteine-binding-like domain"/>
    <property type="match status" value="1"/>
</dbReference>
<comment type="cofactor">
    <cofactor evidence="5">
        <name>Zn(2+)</name>
        <dbReference type="ChEBI" id="CHEBI:29105"/>
    </cofactor>
</comment>
<proteinExistence type="predicted"/>
<dbReference type="EMBL" id="KQ257455">
    <property type="protein sequence ID" value="KND01176.1"/>
    <property type="molecule type" value="Genomic_DNA"/>
</dbReference>
<dbReference type="GO" id="GO:0008898">
    <property type="term" value="F:S-adenosylmethionine-homocysteine S-methyltransferase activity"/>
    <property type="evidence" value="ECO:0007669"/>
    <property type="project" value="TreeGrafter"/>
</dbReference>
<evidence type="ECO:0000259" key="6">
    <source>
        <dbReference type="PROSITE" id="PS50970"/>
    </source>
</evidence>
<dbReference type="OMA" id="CSQPEVI"/>
<gene>
    <name evidence="7" type="ORF">SPPG_04267</name>
</gene>
<keyword evidence="1 5" id="KW-0489">Methyltransferase</keyword>
<dbReference type="GO" id="GO:0046872">
    <property type="term" value="F:metal ion binding"/>
    <property type="evidence" value="ECO:0007669"/>
    <property type="project" value="UniProtKB-KW"/>
</dbReference>
<dbReference type="PROSITE" id="PS50970">
    <property type="entry name" value="HCY"/>
    <property type="match status" value="1"/>
</dbReference>
<dbReference type="RefSeq" id="XP_016609215.1">
    <property type="nucleotide sequence ID" value="XM_016752509.1"/>
</dbReference>
<dbReference type="AlphaFoldDB" id="A0A0L0HIB2"/>
<dbReference type="Pfam" id="PF02574">
    <property type="entry name" value="S-methyl_trans"/>
    <property type="match status" value="1"/>
</dbReference>
<dbReference type="InterPro" id="IPR036589">
    <property type="entry name" value="HCY_dom_sf"/>
</dbReference>
<keyword evidence="4 5" id="KW-0862">Zinc</keyword>
<evidence type="ECO:0000256" key="5">
    <source>
        <dbReference type="PROSITE-ProRule" id="PRU00333"/>
    </source>
</evidence>
<feature type="domain" description="Hcy-binding" evidence="6">
    <location>
        <begin position="1"/>
        <end position="232"/>
    </location>
</feature>
<feature type="binding site" evidence="5">
    <location>
        <position position="218"/>
    </location>
    <ligand>
        <name>Zn(2+)</name>
        <dbReference type="ChEBI" id="CHEBI:29105"/>
    </ligand>
</feature>
<dbReference type="PANTHER" id="PTHR46015">
    <property type="entry name" value="ZGC:172121"/>
    <property type="match status" value="1"/>
</dbReference>
<dbReference type="GeneID" id="27687725"/>
<dbReference type="GO" id="GO:0009086">
    <property type="term" value="P:methionine biosynthetic process"/>
    <property type="evidence" value="ECO:0007669"/>
    <property type="project" value="TreeGrafter"/>
</dbReference>
<dbReference type="InterPro" id="IPR003726">
    <property type="entry name" value="HCY_dom"/>
</dbReference>
<dbReference type="VEuPathDB" id="FungiDB:SPPG_04267"/>
<evidence type="ECO:0000256" key="1">
    <source>
        <dbReference type="ARBA" id="ARBA00022603"/>
    </source>
</evidence>
<dbReference type="InParanoid" id="A0A0L0HIB2"/>
<keyword evidence="3 5" id="KW-0479">Metal-binding</keyword>
<accession>A0A0L0HIB2</accession>
<organism evidence="7 8">
    <name type="scientific">Spizellomyces punctatus (strain DAOM BR117)</name>
    <dbReference type="NCBI Taxonomy" id="645134"/>
    <lineage>
        <taxon>Eukaryota</taxon>
        <taxon>Fungi</taxon>
        <taxon>Fungi incertae sedis</taxon>
        <taxon>Chytridiomycota</taxon>
        <taxon>Chytridiomycota incertae sedis</taxon>
        <taxon>Chytridiomycetes</taxon>
        <taxon>Spizellomycetales</taxon>
        <taxon>Spizellomycetaceae</taxon>
        <taxon>Spizellomyces</taxon>
    </lineage>
</organism>
<keyword evidence="2 5" id="KW-0808">Transferase</keyword>
<dbReference type="eggNOG" id="KOG1579">
    <property type="taxonomic scope" value="Eukaryota"/>
</dbReference>
<evidence type="ECO:0000313" key="8">
    <source>
        <dbReference type="Proteomes" id="UP000053201"/>
    </source>
</evidence>
<keyword evidence="8" id="KW-1185">Reference proteome</keyword>
<evidence type="ECO:0000256" key="4">
    <source>
        <dbReference type="ARBA" id="ARBA00022833"/>
    </source>
</evidence>
<dbReference type="PANTHER" id="PTHR46015:SF1">
    <property type="entry name" value="HOMOCYSTEINE S-METHYLTRANSFERASE-LIKE ISOFORM 1"/>
    <property type="match status" value="1"/>
</dbReference>
<reference evidence="7 8" key="1">
    <citation type="submission" date="2009-08" db="EMBL/GenBank/DDBJ databases">
        <title>The Genome Sequence of Spizellomyces punctatus strain DAOM BR117.</title>
        <authorList>
            <consortium name="The Broad Institute Genome Sequencing Platform"/>
            <person name="Russ C."/>
            <person name="Cuomo C."/>
            <person name="Shea T."/>
            <person name="Young S.K."/>
            <person name="Zeng Q."/>
            <person name="Koehrsen M."/>
            <person name="Haas B."/>
            <person name="Borodovsky M."/>
            <person name="Guigo R."/>
            <person name="Alvarado L."/>
            <person name="Berlin A."/>
            <person name="Bochicchio J."/>
            <person name="Borenstein D."/>
            <person name="Chapman S."/>
            <person name="Chen Z."/>
            <person name="Engels R."/>
            <person name="Freedman E."/>
            <person name="Gellesch M."/>
            <person name="Goldberg J."/>
            <person name="Griggs A."/>
            <person name="Gujja S."/>
            <person name="Heiman D."/>
            <person name="Hepburn T."/>
            <person name="Howarth C."/>
            <person name="Jen D."/>
            <person name="Larson L."/>
            <person name="Lewis B."/>
            <person name="Mehta T."/>
            <person name="Park D."/>
            <person name="Pearson M."/>
            <person name="Roberts A."/>
            <person name="Saif S."/>
            <person name="Shenoy N."/>
            <person name="Sisk P."/>
            <person name="Stolte C."/>
            <person name="Sykes S."/>
            <person name="Thomson T."/>
            <person name="Walk T."/>
            <person name="White J."/>
            <person name="Yandava C."/>
            <person name="Burger G."/>
            <person name="Gray M.W."/>
            <person name="Holland P.W.H."/>
            <person name="King N."/>
            <person name="Lang F.B.F."/>
            <person name="Roger A.J."/>
            <person name="Ruiz-Trillo I."/>
            <person name="Lander E."/>
            <person name="Nusbaum C."/>
        </authorList>
    </citation>
    <scope>NUCLEOTIDE SEQUENCE [LARGE SCALE GENOMIC DNA]</scope>
    <source>
        <strain evidence="7 8">DAOM BR117</strain>
    </source>
</reference>
<dbReference type="SUPFAM" id="SSF82282">
    <property type="entry name" value="Homocysteine S-methyltransferase"/>
    <property type="match status" value="1"/>
</dbReference>
<feature type="binding site" evidence="5">
    <location>
        <position position="148"/>
    </location>
    <ligand>
        <name>Zn(2+)</name>
        <dbReference type="ChEBI" id="CHEBI:29105"/>
    </ligand>
</feature>
<evidence type="ECO:0000313" key="7">
    <source>
        <dbReference type="EMBL" id="KND01176.1"/>
    </source>
</evidence>
<dbReference type="FunCoup" id="A0A0L0HIB2">
    <property type="interactions" value="20"/>
</dbReference>
<dbReference type="GO" id="GO:0033528">
    <property type="term" value="P:S-methylmethionine cycle"/>
    <property type="evidence" value="ECO:0007669"/>
    <property type="project" value="TreeGrafter"/>
</dbReference>
<dbReference type="STRING" id="645134.A0A0L0HIB2"/>
<dbReference type="Proteomes" id="UP000053201">
    <property type="component" value="Unassembled WGS sequence"/>
</dbReference>
<evidence type="ECO:0000256" key="2">
    <source>
        <dbReference type="ARBA" id="ARBA00022679"/>
    </source>
</evidence>
<protein>
    <recommendedName>
        <fullName evidence="6">Hcy-binding domain-containing protein</fullName>
    </recommendedName>
</protein>